<protein>
    <recommendedName>
        <fullName evidence="2">histidine kinase</fullName>
        <ecNumber evidence="2">2.7.13.3</ecNumber>
    </recommendedName>
</protein>
<keyword evidence="5" id="KW-0547">Nucleotide-binding</keyword>
<evidence type="ECO:0000256" key="9">
    <source>
        <dbReference type="SAM" id="Phobius"/>
    </source>
</evidence>
<keyword evidence="3" id="KW-0597">Phosphoprotein</keyword>
<dbReference type="GO" id="GO:0016301">
    <property type="term" value="F:kinase activity"/>
    <property type="evidence" value="ECO:0007669"/>
    <property type="project" value="UniProtKB-KW"/>
</dbReference>
<dbReference type="Pfam" id="PF02518">
    <property type="entry name" value="HATPase_c"/>
    <property type="match status" value="1"/>
</dbReference>
<evidence type="ECO:0000313" key="11">
    <source>
        <dbReference type="EMBL" id="WZN40304.1"/>
    </source>
</evidence>
<reference evidence="12" key="1">
    <citation type="submission" date="2024-03" db="EMBL/GenBank/DDBJ databases">
        <title>Chitinophaga horti sp. nov., isolated from garden soil.</title>
        <authorList>
            <person name="Lee D.S."/>
            <person name="Han D.M."/>
            <person name="Baek J.H."/>
            <person name="Choi D.G."/>
            <person name="Jeon J.H."/>
            <person name="Jeon C.O."/>
        </authorList>
    </citation>
    <scope>NUCLEOTIDE SEQUENCE [LARGE SCALE GENOMIC DNA]</scope>
    <source>
        <strain evidence="12">GPA1</strain>
    </source>
</reference>
<dbReference type="SUPFAM" id="SSF48452">
    <property type="entry name" value="TPR-like"/>
    <property type="match status" value="2"/>
</dbReference>
<organism evidence="11 12">
    <name type="scientific">Chitinophaga pollutisoli</name>
    <dbReference type="NCBI Taxonomy" id="3133966"/>
    <lineage>
        <taxon>Bacteria</taxon>
        <taxon>Pseudomonadati</taxon>
        <taxon>Bacteroidota</taxon>
        <taxon>Chitinophagia</taxon>
        <taxon>Chitinophagales</taxon>
        <taxon>Chitinophagaceae</taxon>
        <taxon>Chitinophaga</taxon>
    </lineage>
</organism>
<keyword evidence="9" id="KW-1133">Transmembrane helix</keyword>
<evidence type="ECO:0000256" key="7">
    <source>
        <dbReference type="ARBA" id="ARBA00022840"/>
    </source>
</evidence>
<sequence>MKTPWRANEVIHLLTPEQRLSIYANLSFHYTYKSAEYAYDLDTALYYGHKALAVPKEEKHPMVTHHAAHAVVTAYIESKQLAKATAFLPEIPADYRARALHQIAYDYVARNDRTAQELDSSAKYAQQSIQVGRELKTTEYEQRNYYILALIELFRKRQDRIKPYLPAMLPEHAGEMAHAVAMWHMTTAINADSARKYAQIALAGFEAARNATNIAQLKKLLKDMDLMQAALSPSRETQVTAFQQFRKYLDLGKQYQKGFPSFDVTQLSISVNYLSNALRIADALKQDSLRIEAWLDLGKSLCMLGDIGKARYYYGLALEKYQGVNNQRKMAEIWAHLGSSIRRQRPLYTHIAEAYHHARIHFAAAGSVENELNFGTEEANYLQEDARPEEATRVLQELSAKHAGKLHAEGYKIYRHLAHLAHFRGDLSSALRHAMTALRLAEERKDTVMANTIRIRLADIHLDLGQHEKSIEHYRQVMYQSRHNYIHFDYYAVIRFTELLIRYCSAAEALEFVQRMYRTQPPVGYYPTHLMHCAAGLAYQALGQMEEAEKQFYASLASVDRIKVGDRFYSIIHFYAGRFFLDQGHYTKASEHLRKAIRFQPDIASIALTNNAHYLLFRCDSAMGNYKEAIGHFQLYKYFTDSLFNVAKSRQISELQIQYETEKKDQELLLQEQEIRYRQQRIQLLTEQRMLLESNFQKADLERQQSIFDAERKGQDLLLKEKDIKLLKNDQAMQAGLLDKERLTRNVTFAGAGLLVIIIGLLINGYRLKQRHNQSLQEKQVEIGQKNASLEKLLTEKEWLLKEIHHRVKNNLQIVMSLLNTQSAYLQNDAALVAIRDSQHRVQAISLIHKKLYLSDNVGLIFMPHYIHELMDYLSECFDAGRRITFRTEVAPLHLDVSQAVPVGLILNEAITNSIKYAFPDQAEGIISIRFGNSDAGEFELEITDNGCGLREDIVPSQSGSLGMSLMEGLSNDVGGTFSISGRNGVTILVRFREEVYQRPELQEIPFSAASQA</sequence>
<dbReference type="RefSeq" id="WP_341835227.1">
    <property type="nucleotide sequence ID" value="NZ_CP149822.1"/>
</dbReference>
<dbReference type="SMART" id="SM00387">
    <property type="entry name" value="HATPase_c"/>
    <property type="match status" value="1"/>
</dbReference>
<dbReference type="InterPro" id="IPR003594">
    <property type="entry name" value="HATPase_dom"/>
</dbReference>
<evidence type="ECO:0000256" key="4">
    <source>
        <dbReference type="ARBA" id="ARBA00022679"/>
    </source>
</evidence>
<feature type="repeat" description="TPR" evidence="8">
    <location>
        <begin position="570"/>
        <end position="603"/>
    </location>
</feature>
<dbReference type="Gene3D" id="3.30.450.20">
    <property type="entry name" value="PAS domain"/>
    <property type="match status" value="1"/>
</dbReference>
<dbReference type="PANTHER" id="PTHR41523:SF8">
    <property type="entry name" value="ETHYLENE RESPONSE SENSOR PROTEIN"/>
    <property type="match status" value="1"/>
</dbReference>
<evidence type="ECO:0000256" key="5">
    <source>
        <dbReference type="ARBA" id="ARBA00022741"/>
    </source>
</evidence>
<dbReference type="PROSITE" id="PS50005">
    <property type="entry name" value="TPR"/>
    <property type="match status" value="1"/>
</dbReference>
<dbReference type="InterPro" id="IPR011990">
    <property type="entry name" value="TPR-like_helical_dom_sf"/>
</dbReference>
<feature type="domain" description="Histidine kinase/HSP90-like ATPase" evidence="10">
    <location>
        <begin position="898"/>
        <end position="996"/>
    </location>
</feature>
<evidence type="ECO:0000256" key="8">
    <source>
        <dbReference type="PROSITE-ProRule" id="PRU00339"/>
    </source>
</evidence>
<evidence type="ECO:0000256" key="6">
    <source>
        <dbReference type="ARBA" id="ARBA00022777"/>
    </source>
</evidence>
<keyword evidence="9" id="KW-0472">Membrane</keyword>
<dbReference type="Gene3D" id="1.25.40.10">
    <property type="entry name" value="Tetratricopeptide repeat domain"/>
    <property type="match status" value="3"/>
</dbReference>
<evidence type="ECO:0000313" key="12">
    <source>
        <dbReference type="Proteomes" id="UP001485459"/>
    </source>
</evidence>
<name>A0ABZ2YLN6_9BACT</name>
<dbReference type="InterPro" id="IPR011495">
    <property type="entry name" value="Sig_transdc_His_kin_sub2_dim/P"/>
</dbReference>
<dbReference type="Proteomes" id="UP001485459">
    <property type="component" value="Chromosome"/>
</dbReference>
<dbReference type="PANTHER" id="PTHR41523">
    <property type="entry name" value="TWO-COMPONENT SYSTEM SENSOR PROTEIN"/>
    <property type="match status" value="1"/>
</dbReference>
<gene>
    <name evidence="11" type="ORF">WJU16_20265</name>
</gene>
<accession>A0ABZ2YLN6</accession>
<dbReference type="EMBL" id="CP149822">
    <property type="protein sequence ID" value="WZN40304.1"/>
    <property type="molecule type" value="Genomic_DNA"/>
</dbReference>
<evidence type="ECO:0000256" key="3">
    <source>
        <dbReference type="ARBA" id="ARBA00022553"/>
    </source>
</evidence>
<dbReference type="Pfam" id="PF13181">
    <property type="entry name" value="TPR_8"/>
    <property type="match status" value="1"/>
</dbReference>
<evidence type="ECO:0000256" key="1">
    <source>
        <dbReference type="ARBA" id="ARBA00000085"/>
    </source>
</evidence>
<evidence type="ECO:0000259" key="10">
    <source>
        <dbReference type="SMART" id="SM00387"/>
    </source>
</evidence>
<dbReference type="EC" id="2.7.13.3" evidence="2"/>
<keyword evidence="7" id="KW-0067">ATP-binding</keyword>
<dbReference type="Gene3D" id="3.30.565.10">
    <property type="entry name" value="Histidine kinase-like ATPase, C-terminal domain"/>
    <property type="match status" value="1"/>
</dbReference>
<proteinExistence type="predicted"/>
<keyword evidence="12" id="KW-1185">Reference proteome</keyword>
<keyword evidence="8" id="KW-0802">TPR repeat</keyword>
<evidence type="ECO:0000256" key="2">
    <source>
        <dbReference type="ARBA" id="ARBA00012438"/>
    </source>
</evidence>
<comment type="catalytic activity">
    <reaction evidence="1">
        <text>ATP + protein L-histidine = ADP + protein N-phospho-L-histidine.</text>
        <dbReference type="EC" id="2.7.13.3"/>
    </reaction>
</comment>
<dbReference type="SUPFAM" id="SSF55874">
    <property type="entry name" value="ATPase domain of HSP90 chaperone/DNA topoisomerase II/histidine kinase"/>
    <property type="match status" value="1"/>
</dbReference>
<dbReference type="InterPro" id="IPR019734">
    <property type="entry name" value="TPR_rpt"/>
</dbReference>
<dbReference type="Pfam" id="PF07568">
    <property type="entry name" value="HisKA_2"/>
    <property type="match status" value="1"/>
</dbReference>
<dbReference type="InterPro" id="IPR036890">
    <property type="entry name" value="HATPase_C_sf"/>
</dbReference>
<keyword evidence="9" id="KW-0812">Transmembrane</keyword>
<dbReference type="SMART" id="SM00028">
    <property type="entry name" value="TPR"/>
    <property type="match status" value="5"/>
</dbReference>
<feature type="transmembrane region" description="Helical" evidence="9">
    <location>
        <begin position="747"/>
        <end position="766"/>
    </location>
</feature>
<keyword evidence="4" id="KW-0808">Transferase</keyword>
<keyword evidence="6 11" id="KW-0418">Kinase</keyword>